<feature type="domain" description="Helicase ATP-binding" evidence="7">
    <location>
        <begin position="129"/>
        <end position="307"/>
    </location>
</feature>
<dbReference type="InterPro" id="IPR057342">
    <property type="entry name" value="DEXDc_RapA"/>
</dbReference>
<feature type="domain" description="Helicase C-terminal" evidence="8">
    <location>
        <begin position="502"/>
        <end position="655"/>
    </location>
</feature>
<evidence type="ECO:0000313" key="10">
    <source>
        <dbReference type="Proteomes" id="UP000050360"/>
    </source>
</evidence>
<dbReference type="Gene3D" id="3.40.50.300">
    <property type="entry name" value="P-loop containing nucleotide triphosphate hydrolases"/>
    <property type="match status" value="1"/>
</dbReference>
<protein>
    <submittedName>
        <fullName evidence="9">Putative ATP-dependent RNA helicase</fullName>
        <ecNumber evidence="9">3.6.4.13</ecNumber>
    </submittedName>
</protein>
<dbReference type="InterPro" id="IPR000330">
    <property type="entry name" value="SNF2_N"/>
</dbReference>
<dbReference type="InterPro" id="IPR038718">
    <property type="entry name" value="SNF2-like_sf"/>
</dbReference>
<dbReference type="GO" id="GO:0016787">
    <property type="term" value="F:hydrolase activity"/>
    <property type="evidence" value="ECO:0007669"/>
    <property type="project" value="UniProtKB-KW"/>
</dbReference>
<dbReference type="EC" id="3.6.4.13" evidence="9"/>
<evidence type="ECO:0000259" key="8">
    <source>
        <dbReference type="PROSITE" id="PS51194"/>
    </source>
</evidence>
<sequence>MFSLKNDTIPHTPDNFETIRQNNNQFLSPGSIIKNHSRLWRVDEVSDDVLTATSIDGGNTIHRRFLIPLEDIKPGNLEAPNPEIIGNISAQDLMLRAFKLSMLHGTAPLMSLQRSRVIPTQYQLVPVVMSLEMPKVRMLIADDVGLGKTIEAGLIITELLGRQQATRLLVICPANLREQWQEALEHFFHIDAKIISTRHRREMERLLPPGTNPWEYYPFLITSLDYAKMPQIKVQILELNWDIVLIDEAHNVAKPHQASAEQKIKMDRWELAEAISKIAKHLLLLTATPHNGYTDTYASLIRMLNVDAVSGLPHEPIINRDIAKSYICQRRRKDVEDWFKKSSTEKSPFPERDQNEIYRPLSDAQRISIEKVDELGNYILNVAEKESAYRRRLARWVVMHFHKRSLSSPRALVLSLENRLRKYEEKKKIYEEGEEDSAGITEDDARANVLDHDTGEKTTDEETGSRSERITFGDKAAQEREVALLKEVLEYARKVTPAKDNKLQDLLENQLRERLKTYPRVIIFTRYKDTLDYLEGNIKNSSRYRDIPIITIDGSLNELQRKEKFKDFESSKTAILIATDCISEGINLQAACNQLIHYELPWNPNRLEQRNGRIDRYGQKESKVYIRTLVMKDTLEAAILKILVQKADQIRKDYGFSPPFFGDDVSVLDLIREKGLQVNVGQRTLDDFYQAVEVKKGSANPFSDESIQKIKSESFYGKTEIDLVEVQQKLKETERAIGSSEQIEHFVRSSLNKLNCTLIEKSSEIFNIEITDNRLKTRFGNKIENATFNPKCAFVDPSLEVIDLGHSLVRQLTELVKQSTFVDSSSYGRTATMKTDAVKQTTALYNVIARYVVQTRPVSIIEEIIPIAVVLYGENVFSRDEKDKLISAKPISDNRTAREKIEDLKEALGRCDLTDIILRKLKERLIEISRERKTIKERLEKNGTQDWLSGLDNLTLGSNDLLSVTLYYPAQVG</sequence>
<keyword evidence="5" id="KW-0175">Coiled coil</keyword>
<dbReference type="Pfam" id="PF00271">
    <property type="entry name" value="Helicase_C"/>
    <property type="match status" value="1"/>
</dbReference>
<proteinExistence type="predicted"/>
<keyword evidence="2 9" id="KW-0378">Hydrolase</keyword>
<dbReference type="CDD" id="cd18793">
    <property type="entry name" value="SF2_C_SNF"/>
    <property type="match status" value="1"/>
</dbReference>
<dbReference type="InterPro" id="IPR027417">
    <property type="entry name" value="P-loop_NTPase"/>
</dbReference>
<dbReference type="PROSITE" id="PS51192">
    <property type="entry name" value="HELICASE_ATP_BIND_1"/>
    <property type="match status" value="1"/>
</dbReference>
<evidence type="ECO:0000256" key="3">
    <source>
        <dbReference type="ARBA" id="ARBA00022806"/>
    </source>
</evidence>
<organism evidence="9 10">
    <name type="scientific">Candidatus Methanoperedens nitratireducens</name>
    <dbReference type="NCBI Taxonomy" id="1392998"/>
    <lineage>
        <taxon>Archaea</taxon>
        <taxon>Methanobacteriati</taxon>
        <taxon>Methanobacteriota</taxon>
        <taxon>Stenosarchaea group</taxon>
        <taxon>Methanomicrobia</taxon>
        <taxon>Methanosarcinales</taxon>
        <taxon>ANME-2 cluster</taxon>
        <taxon>Candidatus Methanoperedentaceae</taxon>
        <taxon>Candidatus Methanoperedens</taxon>
    </lineage>
</organism>
<evidence type="ECO:0000256" key="6">
    <source>
        <dbReference type="SAM" id="MobiDB-lite"/>
    </source>
</evidence>
<dbReference type="EMBL" id="LKCM01000369">
    <property type="protein sequence ID" value="KPQ41344.1"/>
    <property type="molecule type" value="Genomic_DNA"/>
</dbReference>
<dbReference type="PROSITE" id="PS51194">
    <property type="entry name" value="HELICASE_CTER"/>
    <property type="match status" value="1"/>
</dbReference>
<name>A0A0P8CFK4_9EURY</name>
<keyword evidence="3 9" id="KW-0347">Helicase</keyword>
<dbReference type="PANTHER" id="PTHR45766">
    <property type="entry name" value="DNA ANNEALING HELICASE AND ENDONUCLEASE ZRANB3 FAMILY MEMBER"/>
    <property type="match status" value="1"/>
</dbReference>
<evidence type="ECO:0000256" key="2">
    <source>
        <dbReference type="ARBA" id="ARBA00022801"/>
    </source>
</evidence>
<evidence type="ECO:0000259" key="7">
    <source>
        <dbReference type="PROSITE" id="PS51192"/>
    </source>
</evidence>
<dbReference type="GO" id="GO:0003724">
    <property type="term" value="F:RNA helicase activity"/>
    <property type="evidence" value="ECO:0007669"/>
    <property type="project" value="UniProtKB-EC"/>
</dbReference>
<feature type="coiled-coil region" evidence="5">
    <location>
        <begin position="716"/>
        <end position="743"/>
    </location>
</feature>
<evidence type="ECO:0000256" key="1">
    <source>
        <dbReference type="ARBA" id="ARBA00022741"/>
    </source>
</evidence>
<dbReference type="InterPro" id="IPR049730">
    <property type="entry name" value="SNF2/RAD54-like_C"/>
</dbReference>
<dbReference type="InterPro" id="IPR014001">
    <property type="entry name" value="Helicase_ATP-bd"/>
</dbReference>
<dbReference type="SMART" id="SM00490">
    <property type="entry name" value="HELICc"/>
    <property type="match status" value="1"/>
</dbReference>
<dbReference type="Proteomes" id="UP000050360">
    <property type="component" value="Unassembled WGS sequence"/>
</dbReference>
<comment type="caution">
    <text evidence="9">The sequence shown here is derived from an EMBL/GenBank/DDBJ whole genome shotgun (WGS) entry which is preliminary data.</text>
</comment>
<dbReference type="GO" id="GO:0005524">
    <property type="term" value="F:ATP binding"/>
    <property type="evidence" value="ECO:0007669"/>
    <property type="project" value="UniProtKB-KW"/>
</dbReference>
<accession>A0A0P8CFK4</accession>
<gene>
    <name evidence="9" type="ORF">MPEBLZ_04103</name>
</gene>
<dbReference type="InterPro" id="IPR001650">
    <property type="entry name" value="Helicase_C-like"/>
</dbReference>
<dbReference type="SMART" id="SM00487">
    <property type="entry name" value="DEXDc"/>
    <property type="match status" value="1"/>
</dbReference>
<evidence type="ECO:0000256" key="5">
    <source>
        <dbReference type="SAM" id="Coils"/>
    </source>
</evidence>
<evidence type="ECO:0000256" key="4">
    <source>
        <dbReference type="ARBA" id="ARBA00022840"/>
    </source>
</evidence>
<keyword evidence="4" id="KW-0067">ATP-binding</keyword>
<reference evidence="9 10" key="1">
    <citation type="submission" date="2015-09" db="EMBL/GenBank/DDBJ databases">
        <title>A metagenomics-based metabolic model of nitrate-dependent anaerobic oxidation of methane by Methanoperedens-like archaea.</title>
        <authorList>
            <person name="Arshad A."/>
            <person name="Speth D.R."/>
            <person name="De Graaf R.M."/>
            <person name="Op Den Camp H.J."/>
            <person name="Jetten M.S."/>
            <person name="Welte C.U."/>
        </authorList>
    </citation>
    <scope>NUCLEOTIDE SEQUENCE [LARGE SCALE GENOMIC DNA]</scope>
</reference>
<dbReference type="CDD" id="cd18011">
    <property type="entry name" value="DEXDc_RapA"/>
    <property type="match status" value="1"/>
</dbReference>
<dbReference type="SUPFAM" id="SSF52540">
    <property type="entry name" value="P-loop containing nucleoside triphosphate hydrolases"/>
    <property type="match status" value="2"/>
</dbReference>
<dbReference type="GO" id="GO:0140097">
    <property type="term" value="F:catalytic activity, acting on DNA"/>
    <property type="evidence" value="ECO:0007669"/>
    <property type="project" value="UniProtKB-ARBA"/>
</dbReference>
<dbReference type="AlphaFoldDB" id="A0A0P8CFK4"/>
<feature type="region of interest" description="Disordered" evidence="6">
    <location>
        <begin position="432"/>
        <end position="468"/>
    </location>
</feature>
<evidence type="ECO:0000313" key="9">
    <source>
        <dbReference type="EMBL" id="KPQ41344.1"/>
    </source>
</evidence>
<dbReference type="Gene3D" id="3.40.50.10810">
    <property type="entry name" value="Tandem AAA-ATPase domain"/>
    <property type="match status" value="1"/>
</dbReference>
<dbReference type="Pfam" id="PF00176">
    <property type="entry name" value="SNF2-rel_dom"/>
    <property type="match status" value="1"/>
</dbReference>
<dbReference type="PANTHER" id="PTHR45766:SF6">
    <property type="entry name" value="SWI_SNF-RELATED MATRIX-ASSOCIATED ACTIN-DEPENDENT REGULATOR OF CHROMATIN SUBFAMILY A-LIKE PROTEIN 1"/>
    <property type="match status" value="1"/>
</dbReference>
<feature type="compositionally biased region" description="Basic and acidic residues" evidence="6">
    <location>
        <begin position="443"/>
        <end position="468"/>
    </location>
</feature>
<keyword evidence="1" id="KW-0547">Nucleotide-binding</keyword>